<gene>
    <name evidence="10" type="ORF">IV203_010001</name>
</gene>
<feature type="compositionally biased region" description="Polar residues" evidence="8">
    <location>
        <begin position="119"/>
        <end position="129"/>
    </location>
</feature>
<feature type="compositionally biased region" description="Basic and acidic residues" evidence="8">
    <location>
        <begin position="102"/>
        <end position="118"/>
    </location>
</feature>
<evidence type="ECO:0000259" key="9">
    <source>
        <dbReference type="Pfam" id="PF21403"/>
    </source>
</evidence>
<proteinExistence type="predicted"/>
<evidence type="ECO:0000256" key="6">
    <source>
        <dbReference type="ARBA" id="ARBA00022807"/>
    </source>
</evidence>
<evidence type="ECO:0000313" key="10">
    <source>
        <dbReference type="EMBL" id="KAG7350641.1"/>
    </source>
</evidence>
<accession>A0A9K3KWR0</accession>
<dbReference type="Proteomes" id="UP000693970">
    <property type="component" value="Unassembled WGS sequence"/>
</dbReference>
<evidence type="ECO:0000256" key="4">
    <source>
        <dbReference type="ARBA" id="ARBA00022786"/>
    </source>
</evidence>
<keyword evidence="11" id="KW-1185">Reference proteome</keyword>
<keyword evidence="4" id="KW-0833">Ubl conjugation pathway</keyword>
<keyword evidence="3" id="KW-0645">Protease</keyword>
<keyword evidence="5" id="KW-0378">Hydrolase</keyword>
<keyword evidence="6" id="KW-0788">Thiol protease</keyword>
<dbReference type="EMBL" id="JAGRRH010000018">
    <property type="protein sequence ID" value="KAG7350641.1"/>
    <property type="molecule type" value="Genomic_DNA"/>
</dbReference>
<evidence type="ECO:0000256" key="8">
    <source>
        <dbReference type="SAM" id="MobiDB-lite"/>
    </source>
</evidence>
<evidence type="ECO:0000256" key="1">
    <source>
        <dbReference type="ARBA" id="ARBA00000707"/>
    </source>
</evidence>
<name>A0A9K3KWR0_9STRA</name>
<dbReference type="AlphaFoldDB" id="A0A9K3KWR0"/>
<comment type="catalytic activity">
    <reaction evidence="1">
        <text>Thiol-dependent hydrolysis of ester, thioester, amide, peptide and isopeptide bonds formed by the C-terminal Gly of ubiquitin (a 76-residue protein attached to proteins as an intracellular targeting signal).</text>
        <dbReference type="EC" id="3.4.19.12"/>
    </reaction>
</comment>
<dbReference type="OrthoDB" id="333752at2759"/>
<dbReference type="Pfam" id="PF21403">
    <property type="entry name" value="OTU1_UBXL"/>
    <property type="match status" value="1"/>
</dbReference>
<keyword evidence="7" id="KW-0175">Coiled coil</keyword>
<evidence type="ECO:0000256" key="2">
    <source>
        <dbReference type="ARBA" id="ARBA00012759"/>
    </source>
</evidence>
<feature type="coiled-coil region" evidence="7">
    <location>
        <begin position="391"/>
        <end position="472"/>
    </location>
</feature>
<feature type="region of interest" description="Disordered" evidence="8">
    <location>
        <begin position="94"/>
        <end position="213"/>
    </location>
</feature>
<evidence type="ECO:0000256" key="7">
    <source>
        <dbReference type="SAM" id="Coils"/>
    </source>
</evidence>
<organism evidence="10 11">
    <name type="scientific">Nitzschia inconspicua</name>
    <dbReference type="NCBI Taxonomy" id="303405"/>
    <lineage>
        <taxon>Eukaryota</taxon>
        <taxon>Sar</taxon>
        <taxon>Stramenopiles</taxon>
        <taxon>Ochrophyta</taxon>
        <taxon>Bacillariophyta</taxon>
        <taxon>Bacillariophyceae</taxon>
        <taxon>Bacillariophycidae</taxon>
        <taxon>Bacillariales</taxon>
        <taxon>Bacillariaceae</taxon>
        <taxon>Nitzschia</taxon>
    </lineage>
</organism>
<evidence type="ECO:0000313" key="11">
    <source>
        <dbReference type="Proteomes" id="UP000693970"/>
    </source>
</evidence>
<evidence type="ECO:0000256" key="3">
    <source>
        <dbReference type="ARBA" id="ARBA00022670"/>
    </source>
</evidence>
<reference evidence="10" key="1">
    <citation type="journal article" date="2021" name="Sci. Rep.">
        <title>Diploid genomic architecture of Nitzschia inconspicua, an elite biomass production diatom.</title>
        <authorList>
            <person name="Oliver A."/>
            <person name="Podell S."/>
            <person name="Pinowska A."/>
            <person name="Traller J.C."/>
            <person name="Smith S.R."/>
            <person name="McClure R."/>
            <person name="Beliaev A."/>
            <person name="Bohutskyi P."/>
            <person name="Hill E.A."/>
            <person name="Rabines A."/>
            <person name="Zheng H."/>
            <person name="Allen L.Z."/>
            <person name="Kuo A."/>
            <person name="Grigoriev I.V."/>
            <person name="Allen A.E."/>
            <person name="Hazlebeck D."/>
            <person name="Allen E.E."/>
        </authorList>
    </citation>
    <scope>NUCLEOTIDE SEQUENCE</scope>
    <source>
        <strain evidence="10">Hildebrandi</strain>
    </source>
</reference>
<dbReference type="EC" id="3.4.19.12" evidence="2"/>
<comment type="caution">
    <text evidence="10">The sequence shown here is derived from an EMBL/GenBank/DDBJ whole genome shotgun (WGS) entry which is preliminary data.</text>
</comment>
<feature type="domain" description="OTU1 Ubl" evidence="9">
    <location>
        <begin position="26"/>
        <end position="70"/>
    </location>
</feature>
<evidence type="ECO:0000256" key="5">
    <source>
        <dbReference type="ARBA" id="ARBA00022801"/>
    </source>
</evidence>
<dbReference type="InterPro" id="IPR048857">
    <property type="entry name" value="OTU1_Ubl"/>
</dbReference>
<reference evidence="10" key="2">
    <citation type="submission" date="2021-04" db="EMBL/GenBank/DDBJ databases">
        <authorList>
            <person name="Podell S."/>
        </authorList>
    </citation>
    <scope>NUCLEOTIDE SEQUENCE</scope>
    <source>
        <strain evidence="10">Hildebrandi</strain>
    </source>
</reference>
<sequence length="657" mass="72742">MDDMSKNNSENGGTDESVIMWSLCLQSRQGRKVVSVKASSTTKDLYERASTEFGGTVIESIKGGFPPKRIDADESTLISSLLSNQERLQVEFAPGSTVSKSNEVKEQTSNKTEKRKNSQEQSSNPNNGRKSNRAASKAATESMPALIKAQEEYLKSQQKQSKQSKKRSRRTSSNLIESPRKQPSKAKSVKISASAGTGRRLADGATVSNPSSLSAASAAGRRAAKATYRSTSDGSTGDLSEALLGALRDRGQMGVVLRKGMKNAVLSSYETTRAYSRLAAIQVKSFQMTTFMGNQHSDDVSGGHSSQLKVVYHGSVDKVKVEEIVHCIPLDVLQAVIEGIYASDREALRPENLARLSPRVLWSCVHHFSTETNIPDMFRCLVPNLDWSFLRRRAEQLSEKALENKRQAEEKVRQKNGENAESLNLAQASDAIAAVEHAMEHLHDYQAEEKKARSAQAALARLQRQQQRDNNDLSCWTLTTPCEPDRDELRECIQCSVPEGSSASSIARWITQLMKDCNIHNWRELANVSNASTIAARLGVSEEHVQAWIDHAQSESIGEIIVEVCDGNVQAVEILTIQARSGTPKDLAAWRSIPEILLEQLREPRSEISSNSPVGDDDPQPTFFSWMEIETISEWCNRSQTLLEEMDWLNWYATPVA</sequence>
<protein>
    <recommendedName>
        <fullName evidence="2">ubiquitinyl hydrolase 1</fullName>
        <ecNumber evidence="2">3.4.19.12</ecNumber>
    </recommendedName>
</protein>